<evidence type="ECO:0000313" key="1">
    <source>
        <dbReference type="EMBL" id="BAD45062.1"/>
    </source>
</evidence>
<dbReference type="Proteomes" id="UP000817658">
    <property type="component" value="Chromosome 1"/>
</dbReference>
<accession>Q657F5</accession>
<sequence length="186" mass="20537">MHVCHDHIHGSVVQPRHACTRDSAWPCTRQAGAVCVHVAKCHSRLGGPGRGGPRHDGPTRRARVWNSRVFGDAEGSDSRGNLDGARGKQSARCALKDGDVAASDWARGRARGLACVGFRRTTWQARICQEEKARIDTFGSVWRLRIDDVDFIWRISFEEKSGFSNSRGSSKDFEKSSLMSIFGGKI</sequence>
<protein>
    <submittedName>
        <fullName evidence="1">Uncharacterized protein</fullName>
    </submittedName>
</protein>
<dbReference type="EMBL" id="AP003219">
    <property type="protein sequence ID" value="BAD45062.1"/>
    <property type="molecule type" value="Genomic_DNA"/>
</dbReference>
<organism evidence="1">
    <name type="scientific">Oryza sativa subsp. japonica</name>
    <name type="common">Rice</name>
    <dbReference type="NCBI Taxonomy" id="39947"/>
    <lineage>
        <taxon>Eukaryota</taxon>
        <taxon>Viridiplantae</taxon>
        <taxon>Streptophyta</taxon>
        <taxon>Embryophyta</taxon>
        <taxon>Tracheophyta</taxon>
        <taxon>Spermatophyta</taxon>
        <taxon>Magnoliopsida</taxon>
        <taxon>Liliopsida</taxon>
        <taxon>Poales</taxon>
        <taxon>Poaceae</taxon>
        <taxon>BOP clade</taxon>
        <taxon>Oryzoideae</taxon>
        <taxon>Oryzeae</taxon>
        <taxon>Oryzinae</taxon>
        <taxon>Oryza</taxon>
        <taxon>Oryza sativa</taxon>
    </lineage>
</organism>
<proteinExistence type="predicted"/>
<gene>
    <name evidence="1" type="primary">OSJNBb0032H19.24</name>
</gene>
<reference evidence="1" key="1">
    <citation type="journal article" date="2002" name="Nature">
        <title>The genome sequence and structure of rice chromosome 1.</title>
        <authorList>
            <person name="Sasaki T."/>
            <person name="Matsumoto T."/>
            <person name="Yamamoto K."/>
            <person name="Sakata K."/>
            <person name="Baba T."/>
            <person name="Katayose Y."/>
            <person name="Wu J."/>
            <person name="Niimura Y."/>
            <person name="Cheng Z."/>
            <person name="Nagamura Y."/>
            <person name="Antonio B.A."/>
            <person name="Kanamori H."/>
            <person name="Hosokawa S."/>
            <person name="Masukawa M."/>
            <person name="Arikawa K."/>
            <person name="Chiden Y."/>
            <person name="Hayashi M."/>
            <person name="Okamoto M."/>
            <person name="Ando T."/>
            <person name="Aoki H."/>
            <person name="Arita K."/>
            <person name="Hamada M."/>
            <person name="Harada C."/>
            <person name="Hijishita S."/>
            <person name="Honda M."/>
            <person name="Ichikawa Y."/>
            <person name="Idonuma A."/>
            <person name="Iijima M."/>
            <person name="Ikeda M."/>
            <person name="Ikeno M."/>
            <person name="Itoh S."/>
            <person name="Itoh T."/>
            <person name="Itoh Y."/>
            <person name="Itoh Y."/>
            <person name="Iwabuchi A."/>
            <person name="Kamiya K."/>
            <person name="Karasawa W."/>
            <person name="Katagiri S."/>
            <person name="Kikuta A."/>
            <person name="Kobayashi N."/>
            <person name="Kono I."/>
            <person name="Machita K."/>
            <person name="Maehara T."/>
            <person name="Mizuno H."/>
            <person name="Mizubayashi T."/>
            <person name="Mukai Y."/>
            <person name="Nagasaki H."/>
            <person name="Nakashima M."/>
            <person name="Nakama Y."/>
            <person name="Nakamichi Y."/>
            <person name="Nakamura M."/>
            <person name="Namiki N."/>
            <person name="Negishi M."/>
            <person name="Ohta I."/>
            <person name="Ono N."/>
            <person name="Saji S."/>
            <person name="Sakai K."/>
            <person name="Shibata M."/>
            <person name="Shimokawa T."/>
            <person name="Shomura A."/>
            <person name="Song J."/>
            <person name="Takazaki Y."/>
            <person name="Terasawa K."/>
            <person name="Tsuji K."/>
            <person name="Waki K."/>
            <person name="Yamagata H."/>
            <person name="Yamane H."/>
            <person name="Yoshiki S."/>
            <person name="Yoshihara R."/>
            <person name="Yukawa K."/>
            <person name="Zhong H."/>
            <person name="Iwama H."/>
            <person name="Endo T."/>
            <person name="Ito H."/>
            <person name="Hahn J.H."/>
            <person name="Kim H.I."/>
            <person name="Eun M.Y."/>
            <person name="Yano M."/>
            <person name="Jiang J."/>
            <person name="Gojobori T."/>
        </authorList>
    </citation>
    <scope>NUCLEOTIDE SEQUENCE [LARGE SCALE GENOMIC DNA]</scope>
</reference>
<dbReference type="AlphaFoldDB" id="Q657F5"/>
<name>Q657F5_ORYSJ</name>